<sequence>MPIAAEKSYSPYADHVYPENVYWGDTHLHSGLSWDAYTFGTNITPDQAYRFAKGEEVQTSGGEAVRIRRPLDFLMVADHAENLGIIPALIAGDTRIKLTEEAQEMIERLGQSPTARELLNSPNENKFLAGHTIMGLAKKITGQKLEITHPLNLEVWEGVVSSAEHHNNPGKFTTFAGYEYTSTRLGLALHRNVLFADGPSKTLKTIPFSSYDSKNPEDLWNHLEQYKASTGGDVISIPHNSNFSRGDMFRNVTYKGKSISSDYARIRASIEPIIEVTQIKGDSETYPLISPEDEFADHERTALNLQYVSDKSRSEEDIARGSYARSALQTGLSIESAVGTNPYKFGMIGSTDSHTGLASVDENNFHGKFGSSEPSRYRSATPWLSSFSSSGYAAVWATENTREAIFSAMKRREVYATTGPRITLRFFAGWNFKESHAYQPDIAKTGYRFGIPMGGDLTHDKITSDKAPTFLIRATKDPHGAALDRIQIVKGWIDNDGQPKEKVHNIAWSDNRVINSDGALPNVGSTINLAEATYQNSIGSPELSAFWSDENFDSTKRAFYYVRVLQIPTPRWTAYDAKFFDQEIPQDPLPVIEERAYSSPIWYTPF</sequence>
<dbReference type="Gene3D" id="3.20.20.140">
    <property type="entry name" value="Metal-dependent hydrolases"/>
    <property type="match status" value="1"/>
</dbReference>
<evidence type="ECO:0000313" key="1">
    <source>
        <dbReference type="EMBL" id="RZO77225.1"/>
    </source>
</evidence>
<organism evidence="1 2">
    <name type="scientific">OM182 bacterium</name>
    <dbReference type="NCBI Taxonomy" id="2510334"/>
    <lineage>
        <taxon>Bacteria</taxon>
        <taxon>Pseudomonadati</taxon>
        <taxon>Pseudomonadota</taxon>
        <taxon>Gammaproteobacteria</taxon>
        <taxon>OMG group</taxon>
        <taxon>OM182 clade</taxon>
    </lineage>
</organism>
<dbReference type="InterPro" id="IPR022028">
    <property type="entry name" value="DUF3604"/>
</dbReference>
<reference evidence="1 2" key="1">
    <citation type="submission" date="2019-02" db="EMBL/GenBank/DDBJ databases">
        <title>Prokaryotic population dynamics and viral predation in marine succession experiment using metagenomics: the confinement effect.</title>
        <authorList>
            <person name="Haro-Moreno J.M."/>
            <person name="Rodriguez-Valera F."/>
            <person name="Lopez-Perez M."/>
        </authorList>
    </citation>
    <scope>NUCLEOTIDE SEQUENCE [LARGE SCALE GENOMIC DNA]</scope>
    <source>
        <strain evidence="1">MED-G157</strain>
    </source>
</reference>
<dbReference type="EMBL" id="SHAG01000004">
    <property type="protein sequence ID" value="RZO77225.1"/>
    <property type="molecule type" value="Genomic_DNA"/>
</dbReference>
<dbReference type="Proteomes" id="UP000316199">
    <property type="component" value="Unassembled WGS sequence"/>
</dbReference>
<evidence type="ECO:0000313" key="2">
    <source>
        <dbReference type="Proteomes" id="UP000316199"/>
    </source>
</evidence>
<dbReference type="AlphaFoldDB" id="A0A520S424"/>
<accession>A0A520S424</accession>
<protein>
    <submittedName>
        <fullName evidence="1">DUF3604 domain-containing protein</fullName>
    </submittedName>
</protein>
<comment type="caution">
    <text evidence="1">The sequence shown here is derived from an EMBL/GenBank/DDBJ whole genome shotgun (WGS) entry which is preliminary data.</text>
</comment>
<name>A0A520S424_9GAMM</name>
<gene>
    <name evidence="1" type="ORF">EVA68_02115</name>
</gene>
<dbReference type="Pfam" id="PF12228">
    <property type="entry name" value="DUF3604"/>
    <property type="match status" value="1"/>
</dbReference>
<proteinExistence type="predicted"/>